<comment type="caution">
    <text evidence="1">The sequence shown here is derived from an EMBL/GenBank/DDBJ whole genome shotgun (WGS) entry which is preliminary data.</text>
</comment>
<keyword evidence="2" id="KW-1185">Reference proteome</keyword>
<reference evidence="2" key="1">
    <citation type="journal article" date="2019" name="Plant Biotechnol. J.">
        <title>Genome sequencing of the Australian wild diploid species Gossypium australe highlights disease resistance and delayed gland morphogenesis.</title>
        <authorList>
            <person name="Cai Y."/>
            <person name="Cai X."/>
            <person name="Wang Q."/>
            <person name="Wang P."/>
            <person name="Zhang Y."/>
            <person name="Cai C."/>
            <person name="Xu Y."/>
            <person name="Wang K."/>
            <person name="Zhou Z."/>
            <person name="Wang C."/>
            <person name="Geng S."/>
            <person name="Li B."/>
            <person name="Dong Q."/>
            <person name="Hou Y."/>
            <person name="Wang H."/>
            <person name="Ai P."/>
            <person name="Liu Z."/>
            <person name="Yi F."/>
            <person name="Sun M."/>
            <person name="An G."/>
            <person name="Cheng J."/>
            <person name="Zhang Y."/>
            <person name="Shi Q."/>
            <person name="Xie Y."/>
            <person name="Shi X."/>
            <person name="Chang Y."/>
            <person name="Huang F."/>
            <person name="Chen Y."/>
            <person name="Hong S."/>
            <person name="Mi L."/>
            <person name="Sun Q."/>
            <person name="Zhang L."/>
            <person name="Zhou B."/>
            <person name="Peng R."/>
            <person name="Zhang X."/>
            <person name="Liu F."/>
        </authorList>
    </citation>
    <scope>NUCLEOTIDE SEQUENCE [LARGE SCALE GENOMIC DNA]</scope>
    <source>
        <strain evidence="2">cv. PA1801</strain>
    </source>
</reference>
<keyword evidence="1" id="KW-0548">Nucleotidyltransferase</keyword>
<gene>
    <name evidence="1" type="ORF">EPI10_031025</name>
</gene>
<dbReference type="AlphaFoldDB" id="A0A5B6X0D8"/>
<dbReference type="GO" id="GO:0003964">
    <property type="term" value="F:RNA-directed DNA polymerase activity"/>
    <property type="evidence" value="ECO:0007669"/>
    <property type="project" value="UniProtKB-KW"/>
</dbReference>
<accession>A0A5B6X0D8</accession>
<sequence length="123" mass="13711">MVVKLDLEKAYDRISWDFIDVTLVAAGIPEFLRKVIMGAISSSSMQILWNGVPSQSFKPKVPNLRRYLGMPLLHDRVTKSEEETLVLGSQDTFFCGACHSCPVNSPRYSKLLHAIPSSSERGV</sequence>
<protein>
    <submittedName>
        <fullName evidence="1">Reverse transcriptase</fullName>
    </submittedName>
</protein>
<evidence type="ECO:0000313" key="2">
    <source>
        <dbReference type="Proteomes" id="UP000325315"/>
    </source>
</evidence>
<proteinExistence type="predicted"/>
<dbReference type="OrthoDB" id="1000931at2759"/>
<keyword evidence="1" id="KW-0695">RNA-directed DNA polymerase</keyword>
<dbReference type="EMBL" id="SMMG02000001">
    <property type="protein sequence ID" value="KAA3487183.1"/>
    <property type="molecule type" value="Genomic_DNA"/>
</dbReference>
<organism evidence="1 2">
    <name type="scientific">Gossypium australe</name>
    <dbReference type="NCBI Taxonomy" id="47621"/>
    <lineage>
        <taxon>Eukaryota</taxon>
        <taxon>Viridiplantae</taxon>
        <taxon>Streptophyta</taxon>
        <taxon>Embryophyta</taxon>
        <taxon>Tracheophyta</taxon>
        <taxon>Spermatophyta</taxon>
        <taxon>Magnoliopsida</taxon>
        <taxon>eudicotyledons</taxon>
        <taxon>Gunneridae</taxon>
        <taxon>Pentapetalae</taxon>
        <taxon>rosids</taxon>
        <taxon>malvids</taxon>
        <taxon>Malvales</taxon>
        <taxon>Malvaceae</taxon>
        <taxon>Malvoideae</taxon>
        <taxon>Gossypium</taxon>
    </lineage>
</organism>
<dbReference type="Proteomes" id="UP000325315">
    <property type="component" value="Unassembled WGS sequence"/>
</dbReference>
<keyword evidence="1" id="KW-0808">Transferase</keyword>
<evidence type="ECO:0000313" key="1">
    <source>
        <dbReference type="EMBL" id="KAA3487183.1"/>
    </source>
</evidence>
<name>A0A5B6X0D8_9ROSI</name>